<gene>
    <name evidence="1" type="ORF">BWR60_23675</name>
</gene>
<dbReference type="Proteomes" id="UP000196655">
    <property type="component" value="Unassembled WGS sequence"/>
</dbReference>
<organism evidence="1 2">
    <name type="scientific">Inquilinus limosus</name>
    <dbReference type="NCBI Taxonomy" id="171674"/>
    <lineage>
        <taxon>Bacteria</taxon>
        <taxon>Pseudomonadati</taxon>
        <taxon>Pseudomonadota</taxon>
        <taxon>Alphaproteobacteria</taxon>
        <taxon>Rhodospirillales</taxon>
        <taxon>Rhodospirillaceae</taxon>
        <taxon>Inquilinus</taxon>
    </lineage>
</organism>
<dbReference type="EMBL" id="NHON01000053">
    <property type="protein sequence ID" value="OWJ64623.1"/>
    <property type="molecule type" value="Genomic_DNA"/>
</dbReference>
<dbReference type="AlphaFoldDB" id="A0A211ZHA5"/>
<evidence type="ECO:0000313" key="2">
    <source>
        <dbReference type="Proteomes" id="UP000196655"/>
    </source>
</evidence>
<keyword evidence="2" id="KW-1185">Reference proteome</keyword>
<dbReference type="RefSeq" id="WP_088153561.1">
    <property type="nucleotide sequence ID" value="NZ_NHON01000053.1"/>
</dbReference>
<evidence type="ECO:0000313" key="1">
    <source>
        <dbReference type="EMBL" id="OWJ64623.1"/>
    </source>
</evidence>
<proteinExistence type="predicted"/>
<comment type="caution">
    <text evidence="1">The sequence shown here is derived from an EMBL/GenBank/DDBJ whole genome shotgun (WGS) entry which is preliminary data.</text>
</comment>
<dbReference type="OrthoDB" id="7359934at2"/>
<name>A0A211ZHA5_9PROT</name>
<accession>A0A211ZHA5</accession>
<protein>
    <submittedName>
        <fullName evidence="1">Uncharacterized protein</fullName>
    </submittedName>
</protein>
<reference evidence="2" key="1">
    <citation type="submission" date="2017-05" db="EMBL/GenBank/DDBJ databases">
        <authorList>
            <person name="Macchi M."/>
            <person name="Festa S."/>
            <person name="Coppotelli B.M."/>
            <person name="Morelli I.S."/>
        </authorList>
    </citation>
    <scope>NUCLEOTIDE SEQUENCE [LARGE SCALE GENOMIC DNA]</scope>
    <source>
        <strain evidence="2">I</strain>
    </source>
</reference>
<sequence length="94" mass="10639">MTIAPSRLIPGTDAYWHDRREALALIRRLENAIAACKRAPLYLPGPDYDEEDNHDDVVENLGPWDRADALRTEARDNSTVVEILTAQKRLALID</sequence>